<protein>
    <submittedName>
        <fullName evidence="1">Uncharacterized protein</fullName>
    </submittedName>
</protein>
<reference evidence="1 2" key="1">
    <citation type="journal article" date="2016" name="Proc. Natl. Acad. Sci. U.S.A.">
        <title>Lipid metabolic changes in an early divergent fungus govern the establishment of a mutualistic symbiosis with endobacteria.</title>
        <authorList>
            <person name="Lastovetsky O.A."/>
            <person name="Gaspar M.L."/>
            <person name="Mondo S.J."/>
            <person name="LaButti K.M."/>
            <person name="Sandor L."/>
            <person name="Grigoriev I.V."/>
            <person name="Henry S.A."/>
            <person name="Pawlowska T.E."/>
        </authorList>
    </citation>
    <scope>NUCLEOTIDE SEQUENCE [LARGE SCALE GENOMIC DNA]</scope>
    <source>
        <strain evidence="1 2">ATCC 11559</strain>
    </source>
</reference>
<gene>
    <name evidence="1" type="ORF">BCV71DRAFT_172150</name>
</gene>
<dbReference type="AlphaFoldDB" id="A0A1X0SD93"/>
<accession>A0A1X0SD93</accession>
<proteinExistence type="predicted"/>
<organism evidence="1 2">
    <name type="scientific">Rhizopus microsporus</name>
    <dbReference type="NCBI Taxonomy" id="58291"/>
    <lineage>
        <taxon>Eukaryota</taxon>
        <taxon>Fungi</taxon>
        <taxon>Fungi incertae sedis</taxon>
        <taxon>Mucoromycota</taxon>
        <taxon>Mucoromycotina</taxon>
        <taxon>Mucoromycetes</taxon>
        <taxon>Mucorales</taxon>
        <taxon>Mucorineae</taxon>
        <taxon>Rhizopodaceae</taxon>
        <taxon>Rhizopus</taxon>
    </lineage>
</organism>
<evidence type="ECO:0000313" key="1">
    <source>
        <dbReference type="EMBL" id="ORE22265.1"/>
    </source>
</evidence>
<evidence type="ECO:0000313" key="2">
    <source>
        <dbReference type="Proteomes" id="UP000242381"/>
    </source>
</evidence>
<feature type="non-terminal residue" evidence="1">
    <location>
        <position position="1"/>
    </location>
</feature>
<dbReference type="Proteomes" id="UP000242381">
    <property type="component" value="Unassembled WGS sequence"/>
</dbReference>
<name>A0A1X0SD93_RHIZD</name>
<sequence length="97" mass="10947">WETEGRSGSIFRRNDNGSRIVSAMNRRRYISRQLTACFLKSSCAGCLGHGRGIPPGSQSSLQRIQRLRSDLDIGSQSIGSREIDRRQLESSLESRHR</sequence>
<dbReference type="EMBL" id="KV921268">
    <property type="protein sequence ID" value="ORE22265.1"/>
    <property type="molecule type" value="Genomic_DNA"/>
</dbReference>